<protein>
    <recommendedName>
        <fullName evidence="4">Syndecan 1</fullName>
    </recommendedName>
</protein>
<feature type="region of interest" description="Disordered" evidence="1">
    <location>
        <begin position="658"/>
        <end position="679"/>
    </location>
</feature>
<dbReference type="Proteomes" id="UP001623384">
    <property type="component" value="Chromosome"/>
</dbReference>
<feature type="compositionally biased region" description="Basic and acidic residues" evidence="1">
    <location>
        <begin position="1"/>
        <end position="18"/>
    </location>
</feature>
<evidence type="ECO:0008006" key="4">
    <source>
        <dbReference type="Google" id="ProtNLM"/>
    </source>
</evidence>
<reference evidence="2 3" key="1">
    <citation type="submission" date="2024-03" db="EMBL/GenBank/DDBJ databases">
        <title>Rhodococcus navarretei sp. nov. and Pseudarthrobacter quantumdoti sp. nov., two new species with the ability to biosynthesize Quantum Dots isolated from soil samples at Union Glacier, Antarctica.</title>
        <authorList>
            <person name="Vargas M."/>
        </authorList>
    </citation>
    <scope>NUCLEOTIDE SEQUENCE [LARGE SCALE GENOMIC DNA]</scope>
    <source>
        <strain evidence="2 3">RC-2-3</strain>
    </source>
</reference>
<evidence type="ECO:0000256" key="1">
    <source>
        <dbReference type="SAM" id="MobiDB-lite"/>
    </source>
</evidence>
<feature type="region of interest" description="Disordered" evidence="1">
    <location>
        <begin position="1"/>
        <end position="33"/>
    </location>
</feature>
<feature type="compositionally biased region" description="Low complexity" evidence="1">
    <location>
        <begin position="907"/>
        <end position="924"/>
    </location>
</feature>
<feature type="region of interest" description="Disordered" evidence="1">
    <location>
        <begin position="620"/>
        <end position="646"/>
    </location>
</feature>
<feature type="region of interest" description="Disordered" evidence="1">
    <location>
        <begin position="289"/>
        <end position="476"/>
    </location>
</feature>
<feature type="compositionally biased region" description="Basic and acidic residues" evidence="1">
    <location>
        <begin position="333"/>
        <end position="342"/>
    </location>
</feature>
<sequence>MRWPWQRERIEPPTDDAGRGLQQQAAAPPRIPPVGWAFLPPLQRTTANMQLISEPDRFTGALAAWGDPSFTSPMAHLVSTAAPAGIIDVDGGGPVGGDGAYPPSSVEMTLLPPPAPRSGPTPRNAGTAGPVQRSAPDGVTSAGAPGPVGRGLTAAAGTFPVLQLYASPPEQTKADPGQGAAPEHAQAQPEQESKAPEELPATDVPVLPPEEDMSSVAVAPTSSQPIRTVGSTSDGSATYVPLPPPAVQRAQPRTPDAAAARWKVPPASKLGLGMPLAYSEPAGQPESFAAAALRHIPPPVQRSAAPEPSVPAPATRPVPGFEESHPADGGGPDGRDGDHDHGTGAADTFVTPISGDPVGGTVHLPLLGPQADPAPLPAVPVQATDAGSGDASNDHGDQGAAGPGEVESSAVMPDRTVDNAGEDRQDGPADGQENDEPAMHPEPTVAPLLSAGGLDGSLGSPGHSVPDDAPATHAFDAGGISGMPLVSRFGPAVGYISGPEEAPGEPAITDAAAEELSGPAPDGAPEHPVDPPAAPPDAGWRGGPQTDDREPVAGQATTPEAPASNAVLPLQRAVEPATGRPLSSTSAALGVATPMINTTPQSNTAPQRPLAFRMARTATADSTPDSVQRLTEMPAAPQRASLSPGSFTAADLGRAAQGSTSAVAPNAPPSLHGYPGPDVMPVPLSGLPGINSPEGPGGPAYEPVPLQLSVAGAVAWPVEAPQVTAAVGRSIQRTLAPEAPASAAGGGPWSAPDSWRPAELIPAAAGPMTQVGGRGPVNLQRSAASSSALAHPVRPDPDGSAFGAGTVPGAAFPEATNVAPTLDNPSGPAVLALALQPVSRTVGDATAQRDAADPAPWAGSRTGVPAQGAGSVGGPSAAASPSSFDTETSVQADAGSPPAGAGQPVTGAAAIGPAGKQAAGAPAATPEQLEELAKRLTGPLIRRIKAEMLLDRERRGLRTDVN</sequence>
<feature type="compositionally biased region" description="Low complexity" evidence="1">
    <location>
        <begin position="176"/>
        <end position="190"/>
    </location>
</feature>
<gene>
    <name evidence="2" type="ORF">WHH00_10400</name>
</gene>
<keyword evidence="3" id="KW-1185">Reference proteome</keyword>
<accession>A0ABZ2R5U9</accession>
<feature type="compositionally biased region" description="Low complexity" evidence="1">
    <location>
        <begin position="863"/>
        <end position="883"/>
    </location>
</feature>
<proteinExistence type="predicted"/>
<feature type="compositionally biased region" description="Low complexity" evidence="1">
    <location>
        <begin position="448"/>
        <end position="464"/>
    </location>
</feature>
<feature type="compositionally biased region" description="Polar residues" evidence="1">
    <location>
        <begin position="220"/>
        <end position="236"/>
    </location>
</feature>
<feature type="region of interest" description="Disordered" evidence="1">
    <location>
        <begin position="93"/>
        <end position="151"/>
    </location>
</feature>
<name>A0ABZ2R5U9_9MICC</name>
<feature type="compositionally biased region" description="Basic and acidic residues" evidence="1">
    <location>
        <begin position="415"/>
        <end position="427"/>
    </location>
</feature>
<dbReference type="EMBL" id="CP148033">
    <property type="protein sequence ID" value="WXK91520.1"/>
    <property type="molecule type" value="Genomic_DNA"/>
</dbReference>
<evidence type="ECO:0000313" key="2">
    <source>
        <dbReference type="EMBL" id="WXK91520.1"/>
    </source>
</evidence>
<evidence type="ECO:0000313" key="3">
    <source>
        <dbReference type="Proteomes" id="UP001623384"/>
    </source>
</evidence>
<organism evidence="2 3">
    <name type="scientific">Pseudarthrobacter quantipunctorum</name>
    <dbReference type="NCBI Taxonomy" id="3128980"/>
    <lineage>
        <taxon>Bacteria</taxon>
        <taxon>Bacillati</taxon>
        <taxon>Actinomycetota</taxon>
        <taxon>Actinomycetes</taxon>
        <taxon>Micrococcales</taxon>
        <taxon>Micrococcaceae</taxon>
        <taxon>Pseudarthrobacter</taxon>
    </lineage>
</organism>
<feature type="region of interest" description="Disordered" evidence="1">
    <location>
        <begin position="774"/>
        <end position="807"/>
    </location>
</feature>
<dbReference type="RefSeq" id="WP_406632560.1">
    <property type="nucleotide sequence ID" value="NZ_CP148033.1"/>
</dbReference>
<feature type="compositionally biased region" description="Polar residues" evidence="1">
    <location>
        <begin position="620"/>
        <end position="629"/>
    </location>
</feature>
<feature type="region of interest" description="Disordered" evidence="1">
    <location>
        <begin position="515"/>
        <end position="568"/>
    </location>
</feature>
<feature type="region of interest" description="Disordered" evidence="1">
    <location>
        <begin position="168"/>
        <end position="262"/>
    </location>
</feature>
<feature type="region of interest" description="Disordered" evidence="1">
    <location>
        <begin position="844"/>
        <end position="926"/>
    </location>
</feature>